<dbReference type="RefSeq" id="WP_090028972.1">
    <property type="nucleotide sequence ID" value="NZ_FNEB01000006.1"/>
</dbReference>
<gene>
    <name evidence="8" type="ORF">SAMN05421850_10684</name>
</gene>
<dbReference type="STRING" id="490829.SAMN05421850_10684"/>
<dbReference type="GO" id="GO:0003887">
    <property type="term" value="F:DNA-directed DNA polymerase activity"/>
    <property type="evidence" value="ECO:0007669"/>
    <property type="project" value="UniProtKB-KW"/>
</dbReference>
<organism evidence="8 9">
    <name type="scientific">Lutimaribacter saemankumensis</name>
    <dbReference type="NCBI Taxonomy" id="490829"/>
    <lineage>
        <taxon>Bacteria</taxon>
        <taxon>Pseudomonadati</taxon>
        <taxon>Pseudomonadota</taxon>
        <taxon>Alphaproteobacteria</taxon>
        <taxon>Rhodobacterales</taxon>
        <taxon>Roseobacteraceae</taxon>
        <taxon>Lutimaribacter</taxon>
    </lineage>
</organism>
<evidence type="ECO:0000256" key="3">
    <source>
        <dbReference type="ARBA" id="ARBA00022695"/>
    </source>
</evidence>
<comment type="catalytic activity">
    <reaction evidence="7">
        <text>DNA(n) + a 2'-deoxyribonucleoside 5'-triphosphate = DNA(n+1) + diphosphate</text>
        <dbReference type="Rhea" id="RHEA:22508"/>
        <dbReference type="Rhea" id="RHEA-COMP:17339"/>
        <dbReference type="Rhea" id="RHEA-COMP:17340"/>
        <dbReference type="ChEBI" id="CHEBI:33019"/>
        <dbReference type="ChEBI" id="CHEBI:61560"/>
        <dbReference type="ChEBI" id="CHEBI:173112"/>
        <dbReference type="EC" id="2.7.7.7"/>
    </reaction>
</comment>
<dbReference type="Proteomes" id="UP000199340">
    <property type="component" value="Unassembled WGS sequence"/>
</dbReference>
<dbReference type="GO" id="GO:0003677">
    <property type="term" value="F:DNA binding"/>
    <property type="evidence" value="ECO:0007669"/>
    <property type="project" value="InterPro"/>
</dbReference>
<name>A0A1G8P5B6_9RHOB</name>
<reference evidence="8 9" key="1">
    <citation type="submission" date="2016-10" db="EMBL/GenBank/DDBJ databases">
        <authorList>
            <person name="de Groot N.N."/>
        </authorList>
    </citation>
    <scope>NUCLEOTIDE SEQUENCE [LARGE SCALE GENOMIC DNA]</scope>
    <source>
        <strain evidence="8 9">DSM 28010</strain>
    </source>
</reference>
<keyword evidence="5" id="KW-0239">DNA-directed DNA polymerase</keyword>
<keyword evidence="4" id="KW-0235">DNA replication</keyword>
<dbReference type="Gene3D" id="1.20.272.10">
    <property type="match status" value="1"/>
</dbReference>
<dbReference type="PANTHER" id="PTHR34388:SF1">
    <property type="entry name" value="DNA POLYMERASE III SUBUNIT DELTA"/>
    <property type="match status" value="1"/>
</dbReference>
<dbReference type="Gene3D" id="3.40.50.300">
    <property type="entry name" value="P-loop containing nucleotide triphosphate hydrolases"/>
    <property type="match status" value="1"/>
</dbReference>
<evidence type="ECO:0000313" key="9">
    <source>
        <dbReference type="Proteomes" id="UP000199340"/>
    </source>
</evidence>
<dbReference type="PANTHER" id="PTHR34388">
    <property type="entry name" value="DNA POLYMERASE III SUBUNIT DELTA"/>
    <property type="match status" value="1"/>
</dbReference>
<dbReference type="NCBIfam" id="TIGR01128">
    <property type="entry name" value="holA"/>
    <property type="match status" value="1"/>
</dbReference>
<evidence type="ECO:0000256" key="4">
    <source>
        <dbReference type="ARBA" id="ARBA00022705"/>
    </source>
</evidence>
<dbReference type="InterPro" id="IPR005790">
    <property type="entry name" value="DNA_polIII_delta"/>
</dbReference>
<evidence type="ECO:0000256" key="5">
    <source>
        <dbReference type="ARBA" id="ARBA00022932"/>
    </source>
</evidence>
<dbReference type="GO" id="GO:0009360">
    <property type="term" value="C:DNA polymerase III complex"/>
    <property type="evidence" value="ECO:0007669"/>
    <property type="project" value="TreeGrafter"/>
</dbReference>
<protein>
    <recommendedName>
        <fullName evidence="1">DNA-directed DNA polymerase</fullName>
        <ecNumber evidence="1">2.7.7.7</ecNumber>
    </recommendedName>
</protein>
<comment type="similarity">
    <text evidence="6">Belongs to the DNA polymerase HolA subunit family.</text>
</comment>
<keyword evidence="9" id="KW-1185">Reference proteome</keyword>
<dbReference type="InterPro" id="IPR027417">
    <property type="entry name" value="P-loop_NTPase"/>
</dbReference>
<dbReference type="AlphaFoldDB" id="A0A1G8P5B6"/>
<dbReference type="SUPFAM" id="SSF48019">
    <property type="entry name" value="post-AAA+ oligomerization domain-like"/>
    <property type="match status" value="1"/>
</dbReference>
<dbReference type="InterPro" id="IPR008921">
    <property type="entry name" value="DNA_pol3_clamp-load_cplx_C"/>
</dbReference>
<dbReference type="EC" id="2.7.7.7" evidence="1"/>
<evidence type="ECO:0000256" key="1">
    <source>
        <dbReference type="ARBA" id="ARBA00012417"/>
    </source>
</evidence>
<evidence type="ECO:0000313" key="8">
    <source>
        <dbReference type="EMBL" id="SDI87622.1"/>
    </source>
</evidence>
<dbReference type="EMBL" id="FNEB01000006">
    <property type="protein sequence ID" value="SDI87622.1"/>
    <property type="molecule type" value="Genomic_DNA"/>
</dbReference>
<proteinExistence type="inferred from homology"/>
<keyword evidence="2" id="KW-0808">Transferase</keyword>
<sequence>MKLQARDASRYFARPDADKTGLLIFGADTMRVAMKRQQVIAALIGPQGEEEMRLARIAAADLRKDPAMLLDAIKAQGFFPGPRVAFVEDATDGMTDVIATALADWAPGDAQVIVTAGQLNAKSKLRQLFEKHPNAYAAGIYDDPPSREEIEAELTRAGLTNLDGHAMTDLAALARELDPGDFRQTMEKLALYKLGDDTAVTSDDITACAPASTEADLDDALNIVAEGRAQEIGPVMARLDAQGMQPVTLCIGATRHFRTLYAAASDPGGAAQGIARMRPPIFGPRRDRMLRQAQAWGAPRLETALTILTDTDLSLRSAGQTAPQMALVERALIRLAMLGRQRG</sequence>
<evidence type="ECO:0000256" key="7">
    <source>
        <dbReference type="ARBA" id="ARBA00049244"/>
    </source>
</evidence>
<dbReference type="OrthoDB" id="9804983at2"/>
<evidence type="ECO:0000256" key="2">
    <source>
        <dbReference type="ARBA" id="ARBA00022679"/>
    </source>
</evidence>
<keyword evidence="3" id="KW-0548">Nucleotidyltransferase</keyword>
<evidence type="ECO:0000256" key="6">
    <source>
        <dbReference type="ARBA" id="ARBA00034754"/>
    </source>
</evidence>
<accession>A0A1G8P5B6</accession>
<dbReference type="GO" id="GO:0006261">
    <property type="term" value="P:DNA-templated DNA replication"/>
    <property type="evidence" value="ECO:0007669"/>
    <property type="project" value="TreeGrafter"/>
</dbReference>